<accession>A0AA40FAY4</accession>
<dbReference type="EMBL" id="JAUKUD010000001">
    <property type="protein sequence ID" value="KAK0754434.1"/>
    <property type="molecule type" value="Genomic_DNA"/>
</dbReference>
<dbReference type="PRINTS" id="PR00069">
    <property type="entry name" value="ALDKETRDTASE"/>
</dbReference>
<dbReference type="Pfam" id="PF00248">
    <property type="entry name" value="Aldo_ket_red"/>
    <property type="match status" value="1"/>
</dbReference>
<evidence type="ECO:0000256" key="3">
    <source>
        <dbReference type="PIRSR" id="PIRSR000097-2"/>
    </source>
</evidence>
<keyword evidence="7" id="KW-1185">Reference proteome</keyword>
<dbReference type="PIRSF" id="PIRSF000097">
    <property type="entry name" value="AKR"/>
    <property type="match status" value="1"/>
</dbReference>
<feature type="active site" description="Proton donor" evidence="2">
    <location>
        <position position="59"/>
    </location>
</feature>
<reference evidence="6" key="1">
    <citation type="submission" date="2023-06" db="EMBL/GenBank/DDBJ databases">
        <title>Genome-scale phylogeny and comparative genomics of the fungal order Sordariales.</title>
        <authorList>
            <consortium name="Lawrence Berkeley National Laboratory"/>
            <person name="Hensen N."/>
            <person name="Bonometti L."/>
            <person name="Westerberg I."/>
            <person name="Brannstrom I.O."/>
            <person name="Guillou S."/>
            <person name="Cros-Aarteil S."/>
            <person name="Calhoun S."/>
            <person name="Haridas S."/>
            <person name="Kuo A."/>
            <person name="Mondo S."/>
            <person name="Pangilinan J."/>
            <person name="Riley R."/>
            <person name="LaButti K."/>
            <person name="Andreopoulos B."/>
            <person name="Lipzen A."/>
            <person name="Chen C."/>
            <person name="Yanf M."/>
            <person name="Daum C."/>
            <person name="Ng V."/>
            <person name="Clum A."/>
            <person name="Steindorff A."/>
            <person name="Ohm R."/>
            <person name="Martin F."/>
            <person name="Silar P."/>
            <person name="Natvig D."/>
            <person name="Lalanne C."/>
            <person name="Gautier V."/>
            <person name="Ament-velasquez S.L."/>
            <person name="Kruys A."/>
            <person name="Hutchinson M.I."/>
            <person name="Powell A.J."/>
            <person name="Barry K."/>
            <person name="Miller A.N."/>
            <person name="Grigoriev I.V."/>
            <person name="Debuchy R."/>
            <person name="Gladieux P."/>
            <person name="Thoren M.H."/>
            <person name="Johannesson H."/>
        </authorList>
    </citation>
    <scope>NUCLEOTIDE SEQUENCE</scope>
    <source>
        <strain evidence="6">SMH3187-1</strain>
    </source>
</reference>
<evidence type="ECO:0000313" key="6">
    <source>
        <dbReference type="EMBL" id="KAK0754434.1"/>
    </source>
</evidence>
<dbReference type="AlphaFoldDB" id="A0AA40FAY4"/>
<feature type="binding site" evidence="3">
    <location>
        <position position="122"/>
    </location>
    <ligand>
        <name>substrate</name>
    </ligand>
</feature>
<feature type="domain" description="NADP-dependent oxidoreductase" evidence="5">
    <location>
        <begin position="34"/>
        <end position="287"/>
    </location>
</feature>
<organism evidence="6 7">
    <name type="scientific">Schizothecium vesticola</name>
    <dbReference type="NCBI Taxonomy" id="314040"/>
    <lineage>
        <taxon>Eukaryota</taxon>
        <taxon>Fungi</taxon>
        <taxon>Dikarya</taxon>
        <taxon>Ascomycota</taxon>
        <taxon>Pezizomycotina</taxon>
        <taxon>Sordariomycetes</taxon>
        <taxon>Sordariomycetidae</taxon>
        <taxon>Sordariales</taxon>
        <taxon>Schizotheciaceae</taxon>
        <taxon>Schizothecium</taxon>
    </lineage>
</organism>
<dbReference type="PANTHER" id="PTHR43827:SF13">
    <property type="entry name" value="ALDO_KETO REDUCTASE FAMILY PROTEIN"/>
    <property type="match status" value="1"/>
</dbReference>
<name>A0AA40FAY4_9PEZI</name>
<dbReference type="SUPFAM" id="SSF51430">
    <property type="entry name" value="NAD(P)-linked oxidoreductase"/>
    <property type="match status" value="1"/>
</dbReference>
<evidence type="ECO:0000313" key="7">
    <source>
        <dbReference type="Proteomes" id="UP001172155"/>
    </source>
</evidence>
<dbReference type="GO" id="GO:0016616">
    <property type="term" value="F:oxidoreductase activity, acting on the CH-OH group of donors, NAD or NADP as acceptor"/>
    <property type="evidence" value="ECO:0007669"/>
    <property type="project" value="UniProtKB-ARBA"/>
</dbReference>
<evidence type="ECO:0000259" key="5">
    <source>
        <dbReference type="Pfam" id="PF00248"/>
    </source>
</evidence>
<dbReference type="InterPro" id="IPR023210">
    <property type="entry name" value="NADP_OxRdtase_dom"/>
</dbReference>
<gene>
    <name evidence="6" type="ORF">B0T18DRAFT_338808</name>
</gene>
<proteinExistence type="predicted"/>
<dbReference type="PROSITE" id="PS00062">
    <property type="entry name" value="ALDOKETO_REDUCTASE_2"/>
    <property type="match status" value="1"/>
</dbReference>
<comment type="caution">
    <text evidence="6">The sequence shown here is derived from an EMBL/GenBank/DDBJ whole genome shotgun (WGS) entry which is preliminary data.</text>
</comment>
<dbReference type="Proteomes" id="UP001172155">
    <property type="component" value="Unassembled WGS sequence"/>
</dbReference>
<keyword evidence="1" id="KW-0560">Oxidoreductase</keyword>
<dbReference type="CDD" id="cd19071">
    <property type="entry name" value="AKR_AKR1-5-like"/>
    <property type="match status" value="1"/>
</dbReference>
<protein>
    <submittedName>
        <fullName evidence="6">NADP-dependent oxidoreductase domain-containing protein</fullName>
    </submittedName>
</protein>
<evidence type="ECO:0000256" key="4">
    <source>
        <dbReference type="PIRSR" id="PIRSR000097-3"/>
    </source>
</evidence>
<dbReference type="FunFam" id="3.20.20.100:FF:000002">
    <property type="entry name" value="2,5-diketo-D-gluconic acid reductase A"/>
    <property type="match status" value="1"/>
</dbReference>
<evidence type="ECO:0000256" key="2">
    <source>
        <dbReference type="PIRSR" id="PIRSR000097-1"/>
    </source>
</evidence>
<dbReference type="InterPro" id="IPR036812">
    <property type="entry name" value="NAD(P)_OxRdtase_dom_sf"/>
</dbReference>
<evidence type="ECO:0000256" key="1">
    <source>
        <dbReference type="ARBA" id="ARBA00023002"/>
    </source>
</evidence>
<dbReference type="PANTHER" id="PTHR43827">
    <property type="entry name" value="2,5-DIKETO-D-GLUCONIC ACID REDUCTASE"/>
    <property type="match status" value="1"/>
</dbReference>
<dbReference type="InterPro" id="IPR018170">
    <property type="entry name" value="Aldo/ket_reductase_CS"/>
</dbReference>
<sequence>MTTSQEMLARRLKLPNTNSPLTIPQIHLGLYMLPPRQTAATVTAALSAGYRGFDSAQWYNNEREAGGAIKAYLSSHPSLSRSDVFYTTKLRDNSTSYEGVRVSVAKSIDACELGYVDLFLLHSPLGGQEARLTSYRALSSFLPSGQIRALGVSNFGVRHLDELVSFIDSHNNSTPPPEFPLPLPSVNQIEIHPFNTQLPIRAACERHGLLLEAYAPLARGMRFGHPVLKEVSARYKCTEAQVLVRWSIQHGFVTLPKSARTERLVANADVGGFEISDEDMKRLDGLDEGLVTDWDPTDAP</sequence>
<feature type="site" description="Lowers pKa of active site Tyr" evidence="4">
    <location>
        <position position="89"/>
    </location>
</feature>
<dbReference type="Gene3D" id="3.20.20.100">
    <property type="entry name" value="NADP-dependent oxidoreductase domain"/>
    <property type="match status" value="1"/>
</dbReference>
<dbReference type="InterPro" id="IPR020471">
    <property type="entry name" value="AKR"/>
</dbReference>